<proteinExistence type="inferred from homology"/>
<dbReference type="HOGENOM" id="CLU_130694_7_1_6"/>
<evidence type="ECO:0000313" key="4">
    <source>
        <dbReference type="Proteomes" id="UP000005522"/>
    </source>
</evidence>
<dbReference type="EMBL" id="CP005986">
    <property type="protein sequence ID" value="AIA56299.1"/>
    <property type="molecule type" value="Genomic_DNA"/>
</dbReference>
<dbReference type="GeneID" id="92932519"/>
<evidence type="ECO:0000313" key="3">
    <source>
        <dbReference type="EMBL" id="AIA56299.1"/>
    </source>
</evidence>
<dbReference type="InterPro" id="IPR003746">
    <property type="entry name" value="DUF167"/>
</dbReference>
<dbReference type="KEGG" id="acz:Acaty_c2455"/>
<dbReference type="PANTHER" id="PTHR13420">
    <property type="entry name" value="UPF0235 PROTEIN C15ORF40"/>
    <property type="match status" value="1"/>
</dbReference>
<dbReference type="NCBIfam" id="TIGR00251">
    <property type="entry name" value="DUF167 family protein"/>
    <property type="match status" value="1"/>
</dbReference>
<dbReference type="RefSeq" id="WP_004873263.1">
    <property type="nucleotide sequence ID" value="NZ_CP005986.1"/>
</dbReference>
<evidence type="ECO:0000256" key="2">
    <source>
        <dbReference type="HAMAP-Rule" id="MF_00634"/>
    </source>
</evidence>
<sequence>MQTPWRPSGSAAGTLTVQVQPGARDDCVVGYHGDALKIRLRARAVDGAANAALLSFLARRLDLGPGQVVLRHGTHSRRKVLVLSELCSHQRQLLDLLLSQSAPVEPHDHRHRPKP</sequence>
<dbReference type="Gene3D" id="3.30.1200.10">
    <property type="entry name" value="YggU-like"/>
    <property type="match status" value="1"/>
</dbReference>
<reference evidence="3 4" key="1">
    <citation type="journal article" date="2009" name="J. Bacteriol.">
        <title>Draft genome sequence of the extremely acidophilic bacterium Acidithiobacillus caldus ATCC 51756 reveals metabolic versatility in the genus Acidithiobacillus.</title>
        <authorList>
            <person name="Valdes J."/>
            <person name="Quatrini R."/>
            <person name="Hallberg K."/>
            <person name="Dopson M."/>
            <person name="Valenzuela P.D."/>
            <person name="Holmes D.S."/>
        </authorList>
    </citation>
    <scope>NUCLEOTIDE SEQUENCE [LARGE SCALE GENOMIC DNA]</scope>
    <source>
        <strain evidence="4">ATCC 51756 / DSM 8584 / KU</strain>
    </source>
</reference>
<dbReference type="HAMAP" id="MF_00634">
    <property type="entry name" value="UPF0235"/>
    <property type="match status" value="1"/>
</dbReference>
<dbReference type="InterPro" id="IPR036591">
    <property type="entry name" value="YggU-like_sf"/>
</dbReference>
<comment type="similarity">
    <text evidence="1 2">Belongs to the UPF0235 family.</text>
</comment>
<dbReference type="SUPFAM" id="SSF69786">
    <property type="entry name" value="YggU-like"/>
    <property type="match status" value="1"/>
</dbReference>
<accession>A0A059ZU25</accession>
<gene>
    <name evidence="3" type="ORF">Acaty_c2455</name>
</gene>
<dbReference type="eggNOG" id="COG1872">
    <property type="taxonomic scope" value="Bacteria"/>
</dbReference>
<evidence type="ECO:0000256" key="1">
    <source>
        <dbReference type="ARBA" id="ARBA00010364"/>
    </source>
</evidence>
<dbReference type="GO" id="GO:0005737">
    <property type="term" value="C:cytoplasm"/>
    <property type="evidence" value="ECO:0007669"/>
    <property type="project" value="TreeGrafter"/>
</dbReference>
<dbReference type="SMART" id="SM01152">
    <property type="entry name" value="DUF167"/>
    <property type="match status" value="1"/>
</dbReference>
<dbReference type="AlphaFoldDB" id="A0A059ZU25"/>
<name>A0A059ZU25_ACICK</name>
<dbReference type="Proteomes" id="UP000005522">
    <property type="component" value="Chromosome"/>
</dbReference>
<organism evidence="3 4">
    <name type="scientific">Acidithiobacillus caldus (strain ATCC 51756 / DSM 8584 / KU)</name>
    <dbReference type="NCBI Taxonomy" id="637389"/>
    <lineage>
        <taxon>Bacteria</taxon>
        <taxon>Pseudomonadati</taxon>
        <taxon>Pseudomonadota</taxon>
        <taxon>Acidithiobacillia</taxon>
        <taxon>Acidithiobacillales</taxon>
        <taxon>Acidithiobacillaceae</taxon>
        <taxon>Acidithiobacillus</taxon>
    </lineage>
</organism>
<dbReference type="PANTHER" id="PTHR13420:SF7">
    <property type="entry name" value="UPF0235 PROTEIN C15ORF40"/>
    <property type="match status" value="1"/>
</dbReference>
<protein>
    <recommendedName>
        <fullName evidence="2">UPF0235 protein Acaty_c2455</fullName>
    </recommendedName>
</protein>
<dbReference type="Pfam" id="PF02594">
    <property type="entry name" value="DUF167"/>
    <property type="match status" value="1"/>
</dbReference>